<evidence type="ECO:0000259" key="6">
    <source>
        <dbReference type="PROSITE" id="PS50888"/>
    </source>
</evidence>
<dbReference type="EnsemblPlants" id="MELO3C006612.2.1">
    <property type="protein sequence ID" value="MELO3C006612.2.1"/>
    <property type="gene ID" value="MELO3C006612.2"/>
</dbReference>
<dbReference type="Gene3D" id="4.10.280.10">
    <property type="entry name" value="Helix-loop-helix DNA-binding domain"/>
    <property type="match status" value="1"/>
</dbReference>
<dbReference type="PANTHER" id="PTHR46772">
    <property type="entry name" value="BHLH DOMAIN-CONTAINING PROTEIN"/>
    <property type="match status" value="1"/>
</dbReference>
<dbReference type="InterPro" id="IPR044278">
    <property type="entry name" value="BHLH95-like"/>
</dbReference>
<dbReference type="GO" id="GO:0046983">
    <property type="term" value="F:protein dimerization activity"/>
    <property type="evidence" value="ECO:0007669"/>
    <property type="project" value="InterPro"/>
</dbReference>
<keyword evidence="2" id="KW-0805">Transcription regulation</keyword>
<dbReference type="GO" id="GO:0005634">
    <property type="term" value="C:nucleus"/>
    <property type="evidence" value="ECO:0007669"/>
    <property type="project" value="UniProtKB-SubCell"/>
</dbReference>
<dbReference type="GO" id="GO:0003700">
    <property type="term" value="F:DNA-binding transcription factor activity"/>
    <property type="evidence" value="ECO:0007669"/>
    <property type="project" value="InterPro"/>
</dbReference>
<accession>A0A9I9CPG0</accession>
<reference evidence="7" key="1">
    <citation type="submission" date="2023-03" db="UniProtKB">
        <authorList>
            <consortium name="EnsemblPlants"/>
        </authorList>
    </citation>
    <scope>IDENTIFICATION</scope>
</reference>
<feature type="domain" description="BHLH" evidence="6">
    <location>
        <begin position="39"/>
        <end position="89"/>
    </location>
</feature>
<dbReference type="GO" id="GO:0009960">
    <property type="term" value="P:endosperm development"/>
    <property type="evidence" value="ECO:0007669"/>
    <property type="project" value="InterPro"/>
</dbReference>
<proteinExistence type="predicted"/>
<dbReference type="AlphaFoldDB" id="A0A9I9CPG0"/>
<name>A0A9I9CPG0_CUCME</name>
<dbReference type="GO" id="GO:0003677">
    <property type="term" value="F:DNA binding"/>
    <property type="evidence" value="ECO:0007669"/>
    <property type="project" value="UniProtKB-KW"/>
</dbReference>
<dbReference type="PROSITE" id="PS50888">
    <property type="entry name" value="BHLH"/>
    <property type="match status" value="1"/>
</dbReference>
<organism evidence="7">
    <name type="scientific">Cucumis melo</name>
    <name type="common">Muskmelon</name>
    <dbReference type="NCBI Taxonomy" id="3656"/>
    <lineage>
        <taxon>Eukaryota</taxon>
        <taxon>Viridiplantae</taxon>
        <taxon>Streptophyta</taxon>
        <taxon>Embryophyta</taxon>
        <taxon>Tracheophyta</taxon>
        <taxon>Spermatophyta</taxon>
        <taxon>Magnoliopsida</taxon>
        <taxon>eudicotyledons</taxon>
        <taxon>Gunneridae</taxon>
        <taxon>Pentapetalae</taxon>
        <taxon>rosids</taxon>
        <taxon>fabids</taxon>
        <taxon>Cucurbitales</taxon>
        <taxon>Cucurbitaceae</taxon>
        <taxon>Benincaseae</taxon>
        <taxon>Cucumis</taxon>
    </lineage>
</organism>
<keyword evidence="3" id="KW-0238">DNA-binding</keyword>
<evidence type="ECO:0000256" key="5">
    <source>
        <dbReference type="ARBA" id="ARBA00023242"/>
    </source>
</evidence>
<dbReference type="InterPro" id="IPR036638">
    <property type="entry name" value="HLH_DNA-bd_sf"/>
</dbReference>
<dbReference type="InterPro" id="IPR045239">
    <property type="entry name" value="bHLH95_bHLH"/>
</dbReference>
<dbReference type="PANTHER" id="PTHR46772:SF6">
    <property type="entry name" value="BHLH DOMAIN-CONTAINING PROTEIN"/>
    <property type="match status" value="1"/>
</dbReference>
<evidence type="ECO:0000313" key="7">
    <source>
        <dbReference type="EnsemblPlants" id="MELO3C006612.2.1"/>
    </source>
</evidence>
<dbReference type="CDD" id="cd11393">
    <property type="entry name" value="bHLH_AtbHLH_like"/>
    <property type="match status" value="1"/>
</dbReference>
<evidence type="ECO:0000256" key="2">
    <source>
        <dbReference type="ARBA" id="ARBA00023015"/>
    </source>
</evidence>
<evidence type="ECO:0000256" key="4">
    <source>
        <dbReference type="ARBA" id="ARBA00023163"/>
    </source>
</evidence>
<dbReference type="Pfam" id="PF00010">
    <property type="entry name" value="HLH"/>
    <property type="match status" value="1"/>
</dbReference>
<dbReference type="SUPFAM" id="SSF47459">
    <property type="entry name" value="HLH, helix-loop-helix DNA-binding domain"/>
    <property type="match status" value="1"/>
</dbReference>
<dbReference type="InterPro" id="IPR011598">
    <property type="entry name" value="bHLH_dom"/>
</dbReference>
<evidence type="ECO:0000256" key="1">
    <source>
        <dbReference type="ARBA" id="ARBA00004123"/>
    </source>
</evidence>
<keyword evidence="4" id="KW-0804">Transcription</keyword>
<dbReference type="SMART" id="SM00353">
    <property type="entry name" value="HLH"/>
    <property type="match status" value="1"/>
</dbReference>
<dbReference type="Gramene" id="MELO3C006612.2.1">
    <property type="protein sequence ID" value="MELO3C006612.2.1"/>
    <property type="gene ID" value="MELO3C006612.2"/>
</dbReference>
<comment type="subcellular location">
    <subcellularLocation>
        <location evidence="1">Nucleus</location>
    </subcellularLocation>
</comment>
<keyword evidence="5" id="KW-0539">Nucleus</keyword>
<sequence>MEACSDSVVPLFPLILPIHHFEATEKEASASRKRCRALEANGGVQKKEKEKRKEMSESFDVLRSLVPNLSPKATRETIVSGAIQFIEFLQKQLMRLEMEKKSSESVTLLPNSNSDSSGGNGDGVIVSISGNIVLFGVIIASVQRGMVTQILLVFERHKTEVLAANVVVSHGNLTLTVTASVHGASEQPKFKKPTSTSFPSEITQAGPRTMNGRLYPCSACHSVIVK</sequence>
<evidence type="ECO:0000256" key="3">
    <source>
        <dbReference type="ARBA" id="ARBA00023125"/>
    </source>
</evidence>
<protein>
    <recommendedName>
        <fullName evidence="6">BHLH domain-containing protein</fullName>
    </recommendedName>
</protein>